<feature type="region of interest" description="Disordered" evidence="1">
    <location>
        <begin position="35"/>
        <end position="75"/>
    </location>
</feature>
<reference evidence="2" key="1">
    <citation type="submission" date="2021-01" db="EMBL/GenBank/DDBJ databases">
        <authorList>
            <person name="Corre E."/>
            <person name="Pelletier E."/>
            <person name="Niang G."/>
            <person name="Scheremetjew M."/>
            <person name="Finn R."/>
            <person name="Kale V."/>
            <person name="Holt S."/>
            <person name="Cochrane G."/>
            <person name="Meng A."/>
            <person name="Brown T."/>
            <person name="Cohen L."/>
        </authorList>
    </citation>
    <scope>NUCLEOTIDE SEQUENCE</scope>
    <source>
        <strain evidence="2">E4-10</strain>
    </source>
</reference>
<dbReference type="AlphaFoldDB" id="A0A7S0K1B3"/>
<accession>A0A7S0K1B3</accession>
<feature type="region of interest" description="Disordered" evidence="1">
    <location>
        <begin position="98"/>
        <end position="166"/>
    </location>
</feature>
<dbReference type="EMBL" id="HBET01017515">
    <property type="protein sequence ID" value="CAD8567432.1"/>
    <property type="molecule type" value="Transcribed_RNA"/>
</dbReference>
<proteinExistence type="predicted"/>
<name>A0A7S0K1B3_CAFRO</name>
<gene>
    <name evidence="2" type="ORF">CROE0942_LOCUS11812</name>
</gene>
<protein>
    <submittedName>
        <fullName evidence="2">Uncharacterized protein</fullName>
    </submittedName>
</protein>
<evidence type="ECO:0000313" key="2">
    <source>
        <dbReference type="EMBL" id="CAD8567432.1"/>
    </source>
</evidence>
<feature type="region of interest" description="Disordered" evidence="1">
    <location>
        <begin position="280"/>
        <end position="301"/>
    </location>
</feature>
<organism evidence="2">
    <name type="scientific">Cafeteria roenbergensis</name>
    <name type="common">Marine flagellate</name>
    <dbReference type="NCBI Taxonomy" id="33653"/>
    <lineage>
        <taxon>Eukaryota</taxon>
        <taxon>Sar</taxon>
        <taxon>Stramenopiles</taxon>
        <taxon>Bigyra</taxon>
        <taxon>Opalozoa</taxon>
        <taxon>Bicosoecida</taxon>
        <taxon>Cafeteriaceae</taxon>
        <taxon>Cafeteria</taxon>
    </lineage>
</organism>
<evidence type="ECO:0000256" key="1">
    <source>
        <dbReference type="SAM" id="MobiDB-lite"/>
    </source>
</evidence>
<sequence>MPSRRYRLGDAPGASIGPPREAMDHQQLRGIAARLAADPRMRSGAGLGSARTLRAGGGLSDDHLQPDTAGGVDWDEAAGDQHADVDLAMRALGPSLPPLPAAVATRPALSGTEPREAASGGASRHTAGDHAADEPAVGSGGQSKRSAAERAAEAAALQREEADEEEMLARYPPMSTRHERSVSVAVAARGEPSLYLCGDGHLFEGSDKRRRLHSSDALWLIRQYELASARARQQALHSRVEAAKEAARLVREANVPIHLAHWERVRENWRSLRETYHFGRPGDPGPFDEGEDFKTTTSGAS</sequence>
<feature type="region of interest" description="Disordered" evidence="1">
    <location>
        <begin position="1"/>
        <end position="22"/>
    </location>
</feature>